<keyword evidence="1" id="KW-0812">Transmembrane</keyword>
<gene>
    <name evidence="2" type="ORF">KUTeg_013868</name>
</gene>
<keyword evidence="1" id="KW-0472">Membrane</keyword>
<organism evidence="2 3">
    <name type="scientific">Tegillarca granosa</name>
    <name type="common">Malaysian cockle</name>
    <name type="synonym">Anadara granosa</name>
    <dbReference type="NCBI Taxonomy" id="220873"/>
    <lineage>
        <taxon>Eukaryota</taxon>
        <taxon>Metazoa</taxon>
        <taxon>Spiralia</taxon>
        <taxon>Lophotrochozoa</taxon>
        <taxon>Mollusca</taxon>
        <taxon>Bivalvia</taxon>
        <taxon>Autobranchia</taxon>
        <taxon>Pteriomorphia</taxon>
        <taxon>Arcoida</taxon>
        <taxon>Arcoidea</taxon>
        <taxon>Arcidae</taxon>
        <taxon>Tegillarca</taxon>
    </lineage>
</organism>
<keyword evidence="3" id="KW-1185">Reference proteome</keyword>
<proteinExistence type="predicted"/>
<protein>
    <submittedName>
        <fullName evidence="2">Uncharacterized protein</fullName>
    </submittedName>
</protein>
<accession>A0ABQ9EUY9</accession>
<reference evidence="2 3" key="1">
    <citation type="submission" date="2022-12" db="EMBL/GenBank/DDBJ databases">
        <title>Chromosome-level genome of Tegillarca granosa.</title>
        <authorList>
            <person name="Kim J."/>
        </authorList>
    </citation>
    <scope>NUCLEOTIDE SEQUENCE [LARGE SCALE GENOMIC DNA]</scope>
    <source>
        <strain evidence="2">Teg-2019</strain>
        <tissue evidence="2">Adductor muscle</tissue>
    </source>
</reference>
<evidence type="ECO:0000256" key="1">
    <source>
        <dbReference type="SAM" id="Phobius"/>
    </source>
</evidence>
<dbReference type="Proteomes" id="UP001217089">
    <property type="component" value="Unassembled WGS sequence"/>
</dbReference>
<dbReference type="EMBL" id="JARBDR010000657">
    <property type="protein sequence ID" value="KAJ8308994.1"/>
    <property type="molecule type" value="Genomic_DNA"/>
</dbReference>
<keyword evidence="1" id="KW-1133">Transmembrane helix</keyword>
<evidence type="ECO:0000313" key="2">
    <source>
        <dbReference type="EMBL" id="KAJ8308994.1"/>
    </source>
</evidence>
<comment type="caution">
    <text evidence="2">The sequence shown here is derived from an EMBL/GenBank/DDBJ whole genome shotgun (WGS) entry which is preliminary data.</text>
</comment>
<sequence length="195" mass="22427">MYCFKLYTLGKSSSKPCQLKKIPIGNSQFLTMTMDMFNLKVYVYRDLRDSFGTKVEDTLEGMTIDGENLKTIHKTINILPIILALKVLDGELYVRSINVILSLAGIKTPREVYSWVIVLVLPLNAAINPYIYTFSKLDSIKFSRNGGNYGYIKRRTLPIYPSPLFTQKPSKEREWIELERESFAVLTFVFSPAQY</sequence>
<feature type="transmembrane region" description="Helical" evidence="1">
    <location>
        <begin position="112"/>
        <end position="134"/>
    </location>
</feature>
<name>A0ABQ9EUY9_TEGGR</name>
<evidence type="ECO:0000313" key="3">
    <source>
        <dbReference type="Proteomes" id="UP001217089"/>
    </source>
</evidence>